<keyword evidence="2" id="KW-1185">Reference proteome</keyword>
<reference evidence="1 2" key="1">
    <citation type="submission" date="2016-11" db="EMBL/GenBank/DDBJ databases">
        <authorList>
            <person name="Jaros S."/>
            <person name="Januszkiewicz K."/>
            <person name="Wedrychowicz H."/>
        </authorList>
    </citation>
    <scope>NUCLEOTIDE SEQUENCE [LARGE SCALE GENOMIC DNA]</scope>
    <source>
        <strain evidence="1 2">DSM 29431</strain>
    </source>
</reference>
<dbReference type="AlphaFoldDB" id="A0A1M5Y9K9"/>
<protein>
    <submittedName>
        <fullName evidence="1">Uncharacterized protein</fullName>
    </submittedName>
</protein>
<proteinExistence type="predicted"/>
<dbReference type="OrthoDB" id="7855496at2"/>
<organism evidence="1 2">
    <name type="scientific">Marivita hallyeonensis</name>
    <dbReference type="NCBI Taxonomy" id="996342"/>
    <lineage>
        <taxon>Bacteria</taxon>
        <taxon>Pseudomonadati</taxon>
        <taxon>Pseudomonadota</taxon>
        <taxon>Alphaproteobacteria</taxon>
        <taxon>Rhodobacterales</taxon>
        <taxon>Roseobacteraceae</taxon>
        <taxon>Marivita</taxon>
    </lineage>
</organism>
<evidence type="ECO:0000313" key="2">
    <source>
        <dbReference type="Proteomes" id="UP000184221"/>
    </source>
</evidence>
<gene>
    <name evidence="1" type="ORF">SAMN05443551_0167</name>
</gene>
<dbReference type="RefSeq" id="WP_143152772.1">
    <property type="nucleotide sequence ID" value="NZ_FQXC01000014.1"/>
</dbReference>
<evidence type="ECO:0000313" key="1">
    <source>
        <dbReference type="EMBL" id="SHI08528.1"/>
    </source>
</evidence>
<dbReference type="EMBL" id="FQXC01000014">
    <property type="protein sequence ID" value="SHI08528.1"/>
    <property type="molecule type" value="Genomic_DNA"/>
</dbReference>
<accession>A0A1M5Y9K9</accession>
<dbReference type="Proteomes" id="UP000184221">
    <property type="component" value="Unassembled WGS sequence"/>
</dbReference>
<sequence>MTEHRTIQWEGRGIRLSYTPRWATQIDHVEMHALDGAPLPVTETGYRSHFFGPVDPVLTMDEVEVMMRDWLDSEAAKPAWQEHLKSAQQLSLF</sequence>
<name>A0A1M5Y9K9_9RHOB</name>
<dbReference type="STRING" id="996342.SAMN05443551_0167"/>